<keyword evidence="2" id="KW-1185">Reference proteome</keyword>
<name>A0A8J9ZKA4_BRALA</name>
<evidence type="ECO:0000313" key="2">
    <source>
        <dbReference type="Proteomes" id="UP000838412"/>
    </source>
</evidence>
<accession>A0A8J9ZKA4</accession>
<evidence type="ECO:0000313" key="1">
    <source>
        <dbReference type="EMBL" id="CAH1256899.1"/>
    </source>
</evidence>
<dbReference type="EMBL" id="OV696688">
    <property type="protein sequence ID" value="CAH1256899.1"/>
    <property type="molecule type" value="Genomic_DNA"/>
</dbReference>
<gene>
    <name evidence="1" type="primary">Hypp1751</name>
    <name evidence="1" type="ORF">BLAG_LOCUS15002</name>
</gene>
<reference evidence="1" key="1">
    <citation type="submission" date="2022-01" db="EMBL/GenBank/DDBJ databases">
        <authorList>
            <person name="Braso-Vives M."/>
        </authorList>
    </citation>
    <scope>NUCLEOTIDE SEQUENCE</scope>
</reference>
<dbReference type="Proteomes" id="UP000838412">
    <property type="component" value="Chromosome 3"/>
</dbReference>
<dbReference type="AlphaFoldDB" id="A0A8J9ZKA4"/>
<organism evidence="1 2">
    <name type="scientific">Branchiostoma lanceolatum</name>
    <name type="common">Common lancelet</name>
    <name type="synonym">Amphioxus lanceolatum</name>
    <dbReference type="NCBI Taxonomy" id="7740"/>
    <lineage>
        <taxon>Eukaryota</taxon>
        <taxon>Metazoa</taxon>
        <taxon>Chordata</taxon>
        <taxon>Cephalochordata</taxon>
        <taxon>Leptocardii</taxon>
        <taxon>Amphioxiformes</taxon>
        <taxon>Branchiostomatidae</taxon>
        <taxon>Branchiostoma</taxon>
    </lineage>
</organism>
<proteinExistence type="predicted"/>
<sequence>MKAGMVGKEVGMTGKEVGMTGKEVGMTGKEVGMMGKEVGKMGKEVGMMDMIVGMVGKEIGIMKSHIFQRLIGAEQMIGTLHIPMPLHMLMIGALHQHIGALIGPMNRDIWAMHRQTGPVATSTGPLNMHRSGMVITMGMATTNRAIGGAIQVLVVLMIAKSDEE</sequence>
<protein>
    <submittedName>
        <fullName evidence="1">Hypp1751 protein</fullName>
    </submittedName>
</protein>